<comment type="caution">
    <text evidence="1">The sequence shown here is derived from an EMBL/GenBank/DDBJ whole genome shotgun (WGS) entry which is preliminary data.</text>
</comment>
<dbReference type="SUPFAM" id="SSF144020">
    <property type="entry name" value="FdhE-like"/>
    <property type="match status" value="1"/>
</dbReference>
<evidence type="ECO:0000313" key="1">
    <source>
        <dbReference type="EMBL" id="MBP2112654.1"/>
    </source>
</evidence>
<dbReference type="EMBL" id="JAGGLV010000008">
    <property type="protein sequence ID" value="MBP2112654.1"/>
    <property type="molecule type" value="Genomic_DNA"/>
</dbReference>
<keyword evidence="2" id="KW-1185">Reference proteome</keyword>
<organism evidence="1 2">
    <name type="scientific">Paenibacillus silagei</name>
    <dbReference type="NCBI Taxonomy" id="1670801"/>
    <lineage>
        <taxon>Bacteria</taxon>
        <taxon>Bacillati</taxon>
        <taxon>Bacillota</taxon>
        <taxon>Bacilli</taxon>
        <taxon>Bacillales</taxon>
        <taxon>Paenibacillaceae</taxon>
        <taxon>Paenibacillus</taxon>
    </lineage>
</organism>
<protein>
    <submittedName>
        <fullName evidence="1">Formate dehydrogenase maturation protein FdhE</fullName>
    </submittedName>
</protein>
<reference evidence="1 2" key="1">
    <citation type="submission" date="2021-03" db="EMBL/GenBank/DDBJ databases">
        <title>Genomic Encyclopedia of Type Strains, Phase IV (KMG-IV): sequencing the most valuable type-strain genomes for metagenomic binning, comparative biology and taxonomic classification.</title>
        <authorList>
            <person name="Goeker M."/>
        </authorList>
    </citation>
    <scope>NUCLEOTIDE SEQUENCE [LARGE SCALE GENOMIC DNA]</scope>
    <source>
        <strain evidence="1 2">DSM 101953</strain>
    </source>
</reference>
<sequence>MSKNKRGKALYSTPSRARGTCPICGSTRIKLLYFGKGPEGEKLTVCKKCDGKQQQAV</sequence>
<gene>
    <name evidence="1" type="ORF">J2Z70_002808</name>
</gene>
<name>A0ABS4NRG6_9BACL</name>
<dbReference type="RefSeq" id="WP_209873793.1">
    <property type="nucleotide sequence ID" value="NZ_JAGGLV010000008.1"/>
</dbReference>
<dbReference type="Proteomes" id="UP000773462">
    <property type="component" value="Unassembled WGS sequence"/>
</dbReference>
<dbReference type="InterPro" id="IPR024064">
    <property type="entry name" value="FdhE-like_sf"/>
</dbReference>
<evidence type="ECO:0000313" key="2">
    <source>
        <dbReference type="Proteomes" id="UP000773462"/>
    </source>
</evidence>
<proteinExistence type="predicted"/>
<accession>A0ABS4NRG6</accession>